<proteinExistence type="predicted"/>
<evidence type="ECO:0000313" key="1">
    <source>
        <dbReference type="Proteomes" id="UP000887578"/>
    </source>
</evidence>
<accession>A0A914PQQ5</accession>
<dbReference type="Proteomes" id="UP000887578">
    <property type="component" value="Unplaced"/>
</dbReference>
<dbReference type="WBParaSite" id="PDA_v2.g17170.t1">
    <property type="protein sequence ID" value="PDA_v2.g17170.t1"/>
    <property type="gene ID" value="PDA_v2.g17170"/>
</dbReference>
<protein>
    <submittedName>
        <fullName evidence="2">Uncharacterized protein</fullName>
    </submittedName>
</protein>
<keyword evidence="1" id="KW-1185">Reference proteome</keyword>
<sequence>MGNAMAFNSIESCNSSVNGSIGAVNLVQKNDDYCDMSTSLETAKLQCCCIHEPQYCSPQSLTYTSGDDNKLYTLFYCLSGKANTSEYDVVQQSHITLQEYIMNNVNFFCTITISMQKETENVESIANAIVEYGAKNICESETIITLGSSESFCTFGPYFPKEIEIKKCCKDGHFCNKKFTPKKIKETFKCYYKFKYAAFLTTDDDPKCERFYDIWFKKDAFSKIIFHYNAKFPDGEKK</sequence>
<organism evidence="1 2">
    <name type="scientific">Panagrolaimus davidi</name>
    <dbReference type="NCBI Taxonomy" id="227884"/>
    <lineage>
        <taxon>Eukaryota</taxon>
        <taxon>Metazoa</taxon>
        <taxon>Ecdysozoa</taxon>
        <taxon>Nematoda</taxon>
        <taxon>Chromadorea</taxon>
        <taxon>Rhabditida</taxon>
        <taxon>Tylenchina</taxon>
        <taxon>Panagrolaimomorpha</taxon>
        <taxon>Panagrolaimoidea</taxon>
        <taxon>Panagrolaimidae</taxon>
        <taxon>Panagrolaimus</taxon>
    </lineage>
</organism>
<reference evidence="2" key="1">
    <citation type="submission" date="2022-11" db="UniProtKB">
        <authorList>
            <consortium name="WormBaseParasite"/>
        </authorList>
    </citation>
    <scope>IDENTIFICATION</scope>
</reference>
<evidence type="ECO:0000313" key="2">
    <source>
        <dbReference type="WBParaSite" id="PDA_v2.g17170.t1"/>
    </source>
</evidence>
<dbReference type="AlphaFoldDB" id="A0A914PQQ5"/>
<name>A0A914PQQ5_9BILA</name>